<dbReference type="PANTHER" id="PTHR30040:SF2">
    <property type="entry name" value="FAD:PROTEIN FMN TRANSFERASE"/>
    <property type="match status" value="1"/>
</dbReference>
<evidence type="ECO:0000256" key="6">
    <source>
        <dbReference type="ARBA" id="ARBA00022679"/>
    </source>
</evidence>
<dbReference type="PANTHER" id="PTHR30040">
    <property type="entry name" value="THIAMINE BIOSYNTHESIS LIPOPROTEIN APBE"/>
    <property type="match status" value="1"/>
</dbReference>
<evidence type="ECO:0000256" key="1">
    <source>
        <dbReference type="ARBA" id="ARBA00001946"/>
    </source>
</evidence>
<keyword evidence="13" id="KW-1185">Reference proteome</keyword>
<evidence type="ECO:0000256" key="8">
    <source>
        <dbReference type="ARBA" id="ARBA00022827"/>
    </source>
</evidence>
<sequence length="132" mass="14883">MEIGGEIRAQGKNAQANSWQIAIEKPEAGKREVWRVVDLDNQGLASSGNYRNFFEINQQRFAHTIHPKTGWPVQHALLSATVFHANSMTADALATLFMVLGREEALSFARQRNIHTILIEQTPHGLKEWSSF</sequence>
<dbReference type="GO" id="GO:0016740">
    <property type="term" value="F:transferase activity"/>
    <property type="evidence" value="ECO:0007669"/>
    <property type="project" value="UniProtKB-KW"/>
</dbReference>
<dbReference type="EC" id="2.7.1.180" evidence="3"/>
<proteinExistence type="inferred from homology"/>
<dbReference type="Pfam" id="PF02424">
    <property type="entry name" value="ApbE"/>
    <property type="match status" value="1"/>
</dbReference>
<evidence type="ECO:0000256" key="7">
    <source>
        <dbReference type="ARBA" id="ARBA00022723"/>
    </source>
</evidence>
<reference evidence="12 13" key="1">
    <citation type="submission" date="2016-10" db="EMBL/GenBank/DDBJ databases">
        <authorList>
            <person name="de Groot N.N."/>
        </authorList>
    </citation>
    <scope>NUCLEOTIDE SEQUENCE [LARGE SCALE GENOMIC DNA]</scope>
    <source>
        <strain evidence="12">MBHS1</strain>
    </source>
</reference>
<comment type="catalytic activity">
    <reaction evidence="11">
        <text>L-threonyl-[protein] + FAD = FMN-L-threonyl-[protein] + AMP + H(+)</text>
        <dbReference type="Rhea" id="RHEA:36847"/>
        <dbReference type="Rhea" id="RHEA-COMP:11060"/>
        <dbReference type="Rhea" id="RHEA-COMP:11061"/>
        <dbReference type="ChEBI" id="CHEBI:15378"/>
        <dbReference type="ChEBI" id="CHEBI:30013"/>
        <dbReference type="ChEBI" id="CHEBI:57692"/>
        <dbReference type="ChEBI" id="CHEBI:74257"/>
        <dbReference type="ChEBI" id="CHEBI:456215"/>
        <dbReference type="EC" id="2.7.1.180"/>
    </reaction>
</comment>
<protein>
    <recommendedName>
        <fullName evidence="4">FAD:protein FMN transferase</fullName>
        <ecNumber evidence="3">2.7.1.180</ecNumber>
    </recommendedName>
    <alternativeName>
        <fullName evidence="10">Flavin transferase</fullName>
    </alternativeName>
</protein>
<evidence type="ECO:0000256" key="3">
    <source>
        <dbReference type="ARBA" id="ARBA00011955"/>
    </source>
</evidence>
<dbReference type="InterPro" id="IPR024932">
    <property type="entry name" value="ApbE"/>
</dbReference>
<keyword evidence="7" id="KW-0479">Metal-binding</keyword>
<evidence type="ECO:0000313" key="13">
    <source>
        <dbReference type="Proteomes" id="UP000236724"/>
    </source>
</evidence>
<evidence type="ECO:0000313" key="12">
    <source>
        <dbReference type="EMBL" id="SEH07607.1"/>
    </source>
</evidence>
<keyword evidence="5" id="KW-0285">Flavoprotein</keyword>
<dbReference type="GO" id="GO:0046872">
    <property type="term" value="F:metal ion binding"/>
    <property type="evidence" value="ECO:0007669"/>
    <property type="project" value="UniProtKB-KW"/>
</dbReference>
<comment type="cofactor">
    <cofactor evidence="1">
        <name>Mg(2+)</name>
        <dbReference type="ChEBI" id="CHEBI:18420"/>
    </cofactor>
</comment>
<comment type="similarity">
    <text evidence="2">Belongs to the ApbE family.</text>
</comment>
<evidence type="ECO:0000256" key="9">
    <source>
        <dbReference type="ARBA" id="ARBA00022842"/>
    </source>
</evidence>
<gene>
    <name evidence="12" type="primary">apbE_2</name>
    <name evidence="12" type="ORF">MBHS_03483</name>
</gene>
<accession>A0A1H6FC25</accession>
<keyword evidence="9" id="KW-0460">Magnesium</keyword>
<evidence type="ECO:0000256" key="4">
    <source>
        <dbReference type="ARBA" id="ARBA00016337"/>
    </source>
</evidence>
<dbReference type="Gene3D" id="3.10.520.10">
    <property type="entry name" value="ApbE-like domains"/>
    <property type="match status" value="1"/>
</dbReference>
<keyword evidence="6" id="KW-0808">Transferase</keyword>
<dbReference type="RefSeq" id="WP_177428562.1">
    <property type="nucleotide sequence ID" value="NZ_FMSV02000537.1"/>
</dbReference>
<evidence type="ECO:0000256" key="2">
    <source>
        <dbReference type="ARBA" id="ARBA00008282"/>
    </source>
</evidence>
<organism evidence="12 13">
    <name type="scientific">Candidatus Venteria ishoeyi</name>
    <dbReference type="NCBI Taxonomy" id="1899563"/>
    <lineage>
        <taxon>Bacteria</taxon>
        <taxon>Pseudomonadati</taxon>
        <taxon>Pseudomonadota</taxon>
        <taxon>Gammaproteobacteria</taxon>
        <taxon>Thiotrichales</taxon>
        <taxon>Thiotrichaceae</taxon>
        <taxon>Venteria</taxon>
    </lineage>
</organism>
<dbReference type="InterPro" id="IPR003374">
    <property type="entry name" value="ApbE-like_sf"/>
</dbReference>
<evidence type="ECO:0000256" key="11">
    <source>
        <dbReference type="ARBA" id="ARBA00048540"/>
    </source>
</evidence>
<evidence type="ECO:0000256" key="10">
    <source>
        <dbReference type="ARBA" id="ARBA00031306"/>
    </source>
</evidence>
<dbReference type="AlphaFoldDB" id="A0A1H6FC25"/>
<dbReference type="EMBL" id="FMSV02000537">
    <property type="protein sequence ID" value="SEH07607.1"/>
    <property type="molecule type" value="Genomic_DNA"/>
</dbReference>
<name>A0A1H6FC25_9GAMM</name>
<dbReference type="SUPFAM" id="SSF143631">
    <property type="entry name" value="ApbE-like"/>
    <property type="match status" value="1"/>
</dbReference>
<dbReference type="Proteomes" id="UP000236724">
    <property type="component" value="Unassembled WGS sequence"/>
</dbReference>
<keyword evidence="12" id="KW-0449">Lipoprotein</keyword>
<keyword evidence="8" id="KW-0274">FAD</keyword>
<evidence type="ECO:0000256" key="5">
    <source>
        <dbReference type="ARBA" id="ARBA00022630"/>
    </source>
</evidence>